<feature type="compositionally biased region" description="Basic and acidic residues" evidence="1">
    <location>
        <begin position="86"/>
        <end position="139"/>
    </location>
</feature>
<dbReference type="NCBIfam" id="TIGR04272">
    <property type="entry name" value="cxxc_cxxc_Mbark"/>
    <property type="match status" value="1"/>
</dbReference>
<reference evidence="3 4" key="1">
    <citation type="journal article" date="2019" name="Environ. Microbiol.">
        <title>Genomics insights into ecotype formation of ammonia-oxidizing archaea in the deep ocean.</title>
        <authorList>
            <person name="Wang Y."/>
            <person name="Huang J.M."/>
            <person name="Cui G.J."/>
            <person name="Nunoura T."/>
            <person name="Takaki Y."/>
            <person name="Li W.L."/>
            <person name="Li J."/>
            <person name="Gao Z.M."/>
            <person name="Takai K."/>
            <person name="Zhang A.Q."/>
            <person name="Stepanauskas R."/>
        </authorList>
    </citation>
    <scope>NUCLEOTIDE SEQUENCE [LARGE SCALE GENOMIC DNA]</scope>
    <source>
        <strain evidence="3 4">T1C4</strain>
    </source>
</reference>
<feature type="domain" description="CxxC-x17-CxxC" evidence="2">
    <location>
        <begin position="45"/>
        <end position="81"/>
    </location>
</feature>
<feature type="compositionally biased region" description="Basic residues" evidence="1">
    <location>
        <begin position="242"/>
        <end position="252"/>
    </location>
</feature>
<sequence>MELYKRYSDRKRSGRNTRQDNEPSRSFRNSSNDRGSRYSRDDRPRESTTVTCADCGTECQVPFVPRTDKPVYCSDCFRQNKPQDSGSDRYSRDDRGSRYSRDDRGSRYSRDDRGPRSSSRRESRGDNSRSSKPRSDKFLRKQESFFANGSTKFYETIKEKLYEILGGKICSNCGFKDERALGISPISENVTSDNSGRGGDSASWGKYISAPDLAREELKVFCFNCNQIREPISKRTEDRSRPKSKTSRHFPR</sequence>
<evidence type="ECO:0000259" key="2">
    <source>
        <dbReference type="Pfam" id="PF23477"/>
    </source>
</evidence>
<dbReference type="AlphaFoldDB" id="A0A7K4NVK5"/>
<feature type="compositionally biased region" description="Basic and acidic residues" evidence="1">
    <location>
        <begin position="34"/>
        <end position="46"/>
    </location>
</feature>
<evidence type="ECO:0000256" key="1">
    <source>
        <dbReference type="SAM" id="MobiDB-lite"/>
    </source>
</evidence>
<dbReference type="Pfam" id="PF23477">
    <property type="entry name" value="zf_Tbcl_2"/>
    <property type="match status" value="1"/>
</dbReference>
<feature type="region of interest" description="Disordered" evidence="1">
    <location>
        <begin position="233"/>
        <end position="252"/>
    </location>
</feature>
<evidence type="ECO:0000313" key="4">
    <source>
        <dbReference type="Proteomes" id="UP000559282"/>
    </source>
</evidence>
<protein>
    <recommendedName>
        <fullName evidence="2">CxxC-x17-CxxC domain-containing protein</fullName>
    </recommendedName>
</protein>
<feature type="region of interest" description="Disordered" evidence="1">
    <location>
        <begin position="1"/>
        <end position="51"/>
    </location>
</feature>
<dbReference type="InterPro" id="IPR026363">
    <property type="entry name" value="CxxC-x17-CxxC_dom"/>
</dbReference>
<evidence type="ECO:0000313" key="3">
    <source>
        <dbReference type="EMBL" id="NWK07066.1"/>
    </source>
</evidence>
<accession>A0A7K4NVK5</accession>
<dbReference type="Proteomes" id="UP000559282">
    <property type="component" value="Unassembled WGS sequence"/>
</dbReference>
<organism evidence="3 4">
    <name type="scientific">Marine Group I thaumarchaeote</name>
    <dbReference type="NCBI Taxonomy" id="2511932"/>
    <lineage>
        <taxon>Archaea</taxon>
        <taxon>Nitrososphaerota</taxon>
        <taxon>Marine Group I</taxon>
    </lineage>
</organism>
<feature type="compositionally biased region" description="Basic and acidic residues" evidence="1">
    <location>
        <begin position="1"/>
        <end position="25"/>
    </location>
</feature>
<comment type="caution">
    <text evidence="3">The sequence shown here is derived from an EMBL/GenBank/DDBJ whole genome shotgun (WGS) entry which is preliminary data.</text>
</comment>
<feature type="region of interest" description="Disordered" evidence="1">
    <location>
        <begin position="76"/>
        <end position="139"/>
    </location>
</feature>
<proteinExistence type="predicted"/>
<gene>
    <name evidence="3" type="ORF">HX847_01370</name>
</gene>
<name>A0A7K4NVK5_9ARCH</name>
<dbReference type="EMBL" id="JACATF010000003">
    <property type="protein sequence ID" value="NWK07066.1"/>
    <property type="molecule type" value="Genomic_DNA"/>
</dbReference>